<proteinExistence type="predicted"/>
<dbReference type="Gene3D" id="1.10.3210.10">
    <property type="entry name" value="Hypothetical protein af1432"/>
    <property type="match status" value="1"/>
</dbReference>
<gene>
    <name evidence="2" type="ORF">SAMN05660443_0815</name>
</gene>
<organism evidence="2 3">
    <name type="scientific">Marinospirillum celere</name>
    <dbReference type="NCBI Taxonomy" id="1122252"/>
    <lineage>
        <taxon>Bacteria</taxon>
        <taxon>Pseudomonadati</taxon>
        <taxon>Pseudomonadota</taxon>
        <taxon>Gammaproteobacteria</taxon>
        <taxon>Oceanospirillales</taxon>
        <taxon>Oceanospirillaceae</taxon>
        <taxon>Marinospirillum</taxon>
    </lineage>
</organism>
<dbReference type="PROSITE" id="PS51832">
    <property type="entry name" value="HD_GYP"/>
    <property type="match status" value="1"/>
</dbReference>
<evidence type="ECO:0000313" key="3">
    <source>
        <dbReference type="Proteomes" id="UP000199058"/>
    </source>
</evidence>
<dbReference type="STRING" id="1122252.SAMN05660443_0815"/>
<name>A0A1I1ES92_9GAMM</name>
<dbReference type="InterPro" id="IPR003607">
    <property type="entry name" value="HD/PDEase_dom"/>
</dbReference>
<dbReference type="InterPro" id="IPR037522">
    <property type="entry name" value="HD_GYP_dom"/>
</dbReference>
<dbReference type="AlphaFoldDB" id="A0A1I1ES92"/>
<dbReference type="Pfam" id="PF13487">
    <property type="entry name" value="HD_5"/>
    <property type="match status" value="1"/>
</dbReference>
<sequence length="380" mass="43187">MSAKPKYQKLSLDQLKCGMHICRLDTDNLAEPFETQSLIFRDRQTFSKEFPQVRSVYIKADPPKSLEPLDPSRKLYLNLRQQMDRVMKDVRLGNALQPKRMRPVLEQLMEGVLHDSKSMGYLALLREHQDELVVKSVNVALLSLVFAKHIGLRQDQLLPLGMGALLHALGLLEVPAEVLTKTQPLTEQEKQQIRQYPRRGYEYLLAQGSFDEQTLDIVLHHQERINGEGYPDQLKGRDIGFLARLVAITSVYEALTRTRSYGQALSPATALGQLYRWRFHDFDSRLVEKFIQSLGVYPPGCLVELNNGALAVVDATNSDEPLSPQVKLLTCQELKPLHKQETLDLSAKASISIRKALDPKEPRLESLLKELMQTNPDFPV</sequence>
<keyword evidence="3" id="KW-1185">Reference proteome</keyword>
<feature type="domain" description="HD-GYP" evidence="1">
    <location>
        <begin position="110"/>
        <end position="306"/>
    </location>
</feature>
<dbReference type="CDD" id="cd00077">
    <property type="entry name" value="HDc"/>
    <property type="match status" value="1"/>
</dbReference>
<dbReference type="GO" id="GO:0008081">
    <property type="term" value="F:phosphoric diester hydrolase activity"/>
    <property type="evidence" value="ECO:0007669"/>
    <property type="project" value="UniProtKB-ARBA"/>
</dbReference>
<dbReference type="PANTHER" id="PTHR43155:SF2">
    <property type="entry name" value="CYCLIC DI-GMP PHOSPHODIESTERASE PA4108"/>
    <property type="match status" value="1"/>
</dbReference>
<reference evidence="2 3" key="1">
    <citation type="submission" date="2016-10" db="EMBL/GenBank/DDBJ databases">
        <authorList>
            <person name="de Groot N.N."/>
        </authorList>
    </citation>
    <scope>NUCLEOTIDE SEQUENCE [LARGE SCALE GENOMIC DNA]</scope>
    <source>
        <strain evidence="2 3">DSM 18438</strain>
    </source>
</reference>
<evidence type="ECO:0000259" key="1">
    <source>
        <dbReference type="PROSITE" id="PS51832"/>
    </source>
</evidence>
<dbReference type="PANTHER" id="PTHR43155">
    <property type="entry name" value="CYCLIC DI-GMP PHOSPHODIESTERASE PA4108-RELATED"/>
    <property type="match status" value="1"/>
</dbReference>
<dbReference type="OrthoDB" id="9816273at2"/>
<dbReference type="Proteomes" id="UP000199058">
    <property type="component" value="Unassembled WGS sequence"/>
</dbReference>
<dbReference type="SUPFAM" id="SSF109604">
    <property type="entry name" value="HD-domain/PDEase-like"/>
    <property type="match status" value="1"/>
</dbReference>
<evidence type="ECO:0000313" key="2">
    <source>
        <dbReference type="EMBL" id="SFB89995.1"/>
    </source>
</evidence>
<protein>
    <submittedName>
        <fullName evidence="2">HD-GYP domain, c-di-GMP phosphodiesterase class II (Or its inactivated variant)</fullName>
    </submittedName>
</protein>
<accession>A0A1I1ES92</accession>
<dbReference type="EMBL" id="FOLH01000001">
    <property type="protein sequence ID" value="SFB89995.1"/>
    <property type="molecule type" value="Genomic_DNA"/>
</dbReference>